<evidence type="ECO:0000313" key="2">
    <source>
        <dbReference type="EMBL" id="AES61581.1"/>
    </source>
</evidence>
<sequence>MYGMYVYAVIGHINLYGRLALLLFETLAVALAESGIWWLWFGWPGLEDQVTSVLLIKAKFPSLAKFEKRDPSSYKSLIIFMILLISLLNKLA</sequence>
<accession>G7IBT0</accession>
<gene>
    <name evidence="2" type="ordered locus">MTR_1g086300</name>
</gene>
<reference evidence="3" key="3">
    <citation type="submission" date="2015-04" db="UniProtKB">
        <authorList>
            <consortium name="EnsemblPlants"/>
        </authorList>
    </citation>
    <scope>IDENTIFICATION</scope>
    <source>
        <strain evidence="3">cv. Jemalong A17</strain>
    </source>
</reference>
<reference evidence="2 4" key="1">
    <citation type="journal article" date="2011" name="Nature">
        <title>The Medicago genome provides insight into the evolution of rhizobial symbioses.</title>
        <authorList>
            <person name="Young N.D."/>
            <person name="Debelle F."/>
            <person name="Oldroyd G.E."/>
            <person name="Geurts R."/>
            <person name="Cannon S.B."/>
            <person name="Udvardi M.K."/>
            <person name="Benedito V.A."/>
            <person name="Mayer K.F."/>
            <person name="Gouzy J."/>
            <person name="Schoof H."/>
            <person name="Van de Peer Y."/>
            <person name="Proost S."/>
            <person name="Cook D.R."/>
            <person name="Meyers B.C."/>
            <person name="Spannagl M."/>
            <person name="Cheung F."/>
            <person name="De Mita S."/>
            <person name="Krishnakumar V."/>
            <person name="Gundlach H."/>
            <person name="Zhou S."/>
            <person name="Mudge J."/>
            <person name="Bharti A.K."/>
            <person name="Murray J.D."/>
            <person name="Naoumkina M.A."/>
            <person name="Rosen B."/>
            <person name="Silverstein K.A."/>
            <person name="Tang H."/>
            <person name="Rombauts S."/>
            <person name="Zhao P.X."/>
            <person name="Zhou P."/>
            <person name="Barbe V."/>
            <person name="Bardou P."/>
            <person name="Bechner M."/>
            <person name="Bellec A."/>
            <person name="Berger A."/>
            <person name="Berges H."/>
            <person name="Bidwell S."/>
            <person name="Bisseling T."/>
            <person name="Choisne N."/>
            <person name="Couloux A."/>
            <person name="Denny R."/>
            <person name="Deshpande S."/>
            <person name="Dai X."/>
            <person name="Doyle J.J."/>
            <person name="Dudez A.M."/>
            <person name="Farmer A.D."/>
            <person name="Fouteau S."/>
            <person name="Franken C."/>
            <person name="Gibelin C."/>
            <person name="Gish J."/>
            <person name="Goldstein S."/>
            <person name="Gonzalez A.J."/>
            <person name="Green P.J."/>
            <person name="Hallab A."/>
            <person name="Hartog M."/>
            <person name="Hua A."/>
            <person name="Humphray S.J."/>
            <person name="Jeong D.H."/>
            <person name="Jing Y."/>
            <person name="Jocker A."/>
            <person name="Kenton S.M."/>
            <person name="Kim D.J."/>
            <person name="Klee K."/>
            <person name="Lai H."/>
            <person name="Lang C."/>
            <person name="Lin S."/>
            <person name="Macmil S.L."/>
            <person name="Magdelenat G."/>
            <person name="Matthews L."/>
            <person name="McCorrison J."/>
            <person name="Monaghan E.L."/>
            <person name="Mun J.H."/>
            <person name="Najar F.Z."/>
            <person name="Nicholson C."/>
            <person name="Noirot C."/>
            <person name="O'Bleness M."/>
            <person name="Paule C.R."/>
            <person name="Poulain J."/>
            <person name="Prion F."/>
            <person name="Qin B."/>
            <person name="Qu C."/>
            <person name="Retzel E.F."/>
            <person name="Riddle C."/>
            <person name="Sallet E."/>
            <person name="Samain S."/>
            <person name="Samson N."/>
            <person name="Sanders I."/>
            <person name="Saurat O."/>
            <person name="Scarpelli C."/>
            <person name="Schiex T."/>
            <person name="Segurens B."/>
            <person name="Severin A.J."/>
            <person name="Sherrier D.J."/>
            <person name="Shi R."/>
            <person name="Sims S."/>
            <person name="Singer S.R."/>
            <person name="Sinharoy S."/>
            <person name="Sterck L."/>
            <person name="Viollet A."/>
            <person name="Wang B.B."/>
            <person name="Wang K."/>
            <person name="Wang M."/>
            <person name="Wang X."/>
            <person name="Warfsmann J."/>
            <person name="Weissenbach J."/>
            <person name="White D.D."/>
            <person name="White J.D."/>
            <person name="Wiley G.B."/>
            <person name="Wincker P."/>
            <person name="Xing Y."/>
            <person name="Yang L."/>
            <person name="Yao Z."/>
            <person name="Ying F."/>
            <person name="Zhai J."/>
            <person name="Zhou L."/>
            <person name="Zuber A."/>
            <person name="Denarie J."/>
            <person name="Dixon R.A."/>
            <person name="May G.D."/>
            <person name="Schwartz D.C."/>
            <person name="Rogers J."/>
            <person name="Quetier F."/>
            <person name="Town C.D."/>
            <person name="Roe B.A."/>
        </authorList>
    </citation>
    <scope>NUCLEOTIDE SEQUENCE [LARGE SCALE GENOMIC DNA]</scope>
    <source>
        <strain evidence="2">A17</strain>
        <strain evidence="3 4">cv. Jemalong A17</strain>
    </source>
</reference>
<dbReference type="PaxDb" id="3880-AES61581"/>
<keyword evidence="1 2" id="KW-0812">Transmembrane</keyword>
<reference evidence="2 4" key="2">
    <citation type="journal article" date="2014" name="BMC Genomics">
        <title>An improved genome release (version Mt4.0) for the model legume Medicago truncatula.</title>
        <authorList>
            <person name="Tang H."/>
            <person name="Krishnakumar V."/>
            <person name="Bidwell S."/>
            <person name="Rosen B."/>
            <person name="Chan A."/>
            <person name="Zhou S."/>
            <person name="Gentzbittel L."/>
            <person name="Childs K.L."/>
            <person name="Yandell M."/>
            <person name="Gundlach H."/>
            <person name="Mayer K.F."/>
            <person name="Schwartz D.C."/>
            <person name="Town C.D."/>
        </authorList>
    </citation>
    <scope>GENOME REANNOTATION</scope>
    <source>
        <strain evidence="3 4">cv. Jemalong A17</strain>
    </source>
</reference>
<dbReference type="HOGENOM" id="CLU_2416579_0_0_1"/>
<feature type="transmembrane region" description="Helical" evidence="1">
    <location>
        <begin position="73"/>
        <end position="91"/>
    </location>
</feature>
<protein>
    <submittedName>
        <fullName evidence="2">Transmembrane protein, putative</fullName>
    </submittedName>
</protein>
<evidence type="ECO:0000256" key="1">
    <source>
        <dbReference type="SAM" id="Phobius"/>
    </source>
</evidence>
<name>G7IBT0_MEDTR</name>
<evidence type="ECO:0000313" key="3">
    <source>
        <dbReference type="EnsemblPlants" id="AES61581"/>
    </source>
</evidence>
<keyword evidence="4" id="KW-1185">Reference proteome</keyword>
<dbReference type="EMBL" id="CM001217">
    <property type="protein sequence ID" value="AES61581.1"/>
    <property type="molecule type" value="Genomic_DNA"/>
</dbReference>
<proteinExistence type="predicted"/>
<feature type="transmembrane region" description="Helical" evidence="1">
    <location>
        <begin position="20"/>
        <end position="40"/>
    </location>
</feature>
<dbReference type="EnsemblPlants" id="AES61581">
    <property type="protein sequence ID" value="AES61581"/>
    <property type="gene ID" value="MTR_1g086300"/>
</dbReference>
<dbReference type="Proteomes" id="UP000002051">
    <property type="component" value="Unassembled WGS sequence"/>
</dbReference>
<organism evidence="2 4">
    <name type="scientific">Medicago truncatula</name>
    <name type="common">Barrel medic</name>
    <name type="synonym">Medicago tribuloides</name>
    <dbReference type="NCBI Taxonomy" id="3880"/>
    <lineage>
        <taxon>Eukaryota</taxon>
        <taxon>Viridiplantae</taxon>
        <taxon>Streptophyta</taxon>
        <taxon>Embryophyta</taxon>
        <taxon>Tracheophyta</taxon>
        <taxon>Spermatophyta</taxon>
        <taxon>Magnoliopsida</taxon>
        <taxon>eudicotyledons</taxon>
        <taxon>Gunneridae</taxon>
        <taxon>Pentapetalae</taxon>
        <taxon>rosids</taxon>
        <taxon>fabids</taxon>
        <taxon>Fabales</taxon>
        <taxon>Fabaceae</taxon>
        <taxon>Papilionoideae</taxon>
        <taxon>50 kb inversion clade</taxon>
        <taxon>NPAAA clade</taxon>
        <taxon>Hologalegina</taxon>
        <taxon>IRL clade</taxon>
        <taxon>Trifolieae</taxon>
        <taxon>Medicago</taxon>
    </lineage>
</organism>
<dbReference type="AlphaFoldDB" id="G7IBT0"/>
<evidence type="ECO:0000313" key="4">
    <source>
        <dbReference type="Proteomes" id="UP000002051"/>
    </source>
</evidence>
<keyword evidence="1" id="KW-1133">Transmembrane helix</keyword>
<keyword evidence="1" id="KW-0472">Membrane</keyword>